<evidence type="ECO:0000259" key="12">
    <source>
        <dbReference type="PROSITE" id="PS51198"/>
    </source>
</evidence>
<evidence type="ECO:0000256" key="4">
    <source>
        <dbReference type="ARBA" id="ARBA00022806"/>
    </source>
</evidence>
<dbReference type="GO" id="GO:0003677">
    <property type="term" value="F:DNA binding"/>
    <property type="evidence" value="ECO:0007669"/>
    <property type="project" value="UniProtKB-KW"/>
</dbReference>
<dbReference type="Gene3D" id="3.40.50.300">
    <property type="entry name" value="P-loop containing nucleotide triphosphate hydrolases"/>
    <property type="match status" value="2"/>
</dbReference>
<dbReference type="InterPro" id="IPR000212">
    <property type="entry name" value="DNA_helicase_UvrD/REP"/>
</dbReference>
<dbReference type="RefSeq" id="WP_069159434.1">
    <property type="nucleotide sequence ID" value="NZ_DBFYTC010000019.1"/>
</dbReference>
<evidence type="ECO:0000256" key="6">
    <source>
        <dbReference type="ARBA" id="ARBA00023125"/>
    </source>
</evidence>
<dbReference type="PANTHER" id="PTHR11070">
    <property type="entry name" value="UVRD / RECB / PCRA DNA HELICASE FAMILY MEMBER"/>
    <property type="match status" value="1"/>
</dbReference>
<dbReference type="Gene3D" id="1.10.10.160">
    <property type="match status" value="1"/>
</dbReference>
<dbReference type="PATRIC" id="fig|1432052.3.peg.6710"/>
<dbReference type="Pfam" id="PF00580">
    <property type="entry name" value="UvrD-helicase"/>
    <property type="match status" value="1"/>
</dbReference>
<evidence type="ECO:0000256" key="1">
    <source>
        <dbReference type="ARBA" id="ARBA00009922"/>
    </source>
</evidence>
<dbReference type="EMBL" id="MCGI01000008">
    <property type="protein sequence ID" value="ODM02839.1"/>
    <property type="molecule type" value="Genomic_DNA"/>
</dbReference>
<keyword evidence="5 11" id="KW-0067">ATP-binding</keyword>
<keyword evidence="6" id="KW-0238">DNA-binding</keyword>
<evidence type="ECO:0000256" key="7">
    <source>
        <dbReference type="ARBA" id="ARBA00023235"/>
    </source>
</evidence>
<evidence type="ECO:0000256" key="5">
    <source>
        <dbReference type="ARBA" id="ARBA00022840"/>
    </source>
</evidence>
<dbReference type="SUPFAM" id="SSF52540">
    <property type="entry name" value="P-loop containing nucleoside triphosphate hydrolases"/>
    <property type="match status" value="1"/>
</dbReference>
<dbReference type="PANTHER" id="PTHR11070:SF2">
    <property type="entry name" value="ATP-DEPENDENT DNA HELICASE SRS2"/>
    <property type="match status" value="1"/>
</dbReference>
<evidence type="ECO:0000256" key="10">
    <source>
        <dbReference type="ARBA" id="ARBA00048988"/>
    </source>
</evidence>
<keyword evidence="4 11" id="KW-0347">Helicase</keyword>
<dbReference type="AlphaFoldDB" id="A0A1E3A2J2"/>
<keyword evidence="7" id="KW-0413">Isomerase</keyword>
<dbReference type="PROSITE" id="PS51198">
    <property type="entry name" value="UVRD_HELICASE_ATP_BIND"/>
    <property type="match status" value="1"/>
</dbReference>
<proteinExistence type="inferred from homology"/>
<gene>
    <name evidence="14" type="primary">pcrA_3</name>
    <name evidence="14" type="ORF">BEH84_06070</name>
</gene>
<reference evidence="14 15" key="1">
    <citation type="submission" date="2016-07" db="EMBL/GenBank/DDBJ databases">
        <title>Characterization of isolates of Eisenbergiella tayi derived from blood cultures, using whole genome sequencing.</title>
        <authorList>
            <person name="Burdz T."/>
            <person name="Wiebe D."/>
            <person name="Huynh C."/>
            <person name="Bernard K."/>
        </authorList>
    </citation>
    <scope>NUCLEOTIDE SEQUENCE [LARGE SCALE GENOMIC DNA]</scope>
    <source>
        <strain evidence="14 15">NML 120489</strain>
    </source>
</reference>
<dbReference type="InterPro" id="IPR027417">
    <property type="entry name" value="P-loop_NTPase"/>
</dbReference>
<dbReference type="InterPro" id="IPR014016">
    <property type="entry name" value="UvrD-like_ATP-bd"/>
</dbReference>
<dbReference type="GO" id="GO:0016887">
    <property type="term" value="F:ATP hydrolysis activity"/>
    <property type="evidence" value="ECO:0007669"/>
    <property type="project" value="RHEA"/>
</dbReference>
<organism evidence="14 15">
    <name type="scientific">Eisenbergiella tayi</name>
    <dbReference type="NCBI Taxonomy" id="1432052"/>
    <lineage>
        <taxon>Bacteria</taxon>
        <taxon>Bacillati</taxon>
        <taxon>Bacillota</taxon>
        <taxon>Clostridia</taxon>
        <taxon>Lachnospirales</taxon>
        <taxon>Lachnospiraceae</taxon>
        <taxon>Eisenbergiella</taxon>
    </lineage>
</organism>
<evidence type="ECO:0000256" key="2">
    <source>
        <dbReference type="ARBA" id="ARBA00022741"/>
    </source>
</evidence>
<evidence type="ECO:0000256" key="3">
    <source>
        <dbReference type="ARBA" id="ARBA00022801"/>
    </source>
</evidence>
<feature type="domain" description="UvrD-like helicase C-terminal" evidence="13">
    <location>
        <begin position="268"/>
        <end position="556"/>
    </location>
</feature>
<dbReference type="Proteomes" id="UP000095003">
    <property type="component" value="Unassembled WGS sequence"/>
</dbReference>
<evidence type="ECO:0000256" key="11">
    <source>
        <dbReference type="PROSITE-ProRule" id="PRU00560"/>
    </source>
</evidence>
<accession>A0A1E3A2J2</accession>
<dbReference type="GO" id="GO:0005524">
    <property type="term" value="F:ATP binding"/>
    <property type="evidence" value="ECO:0007669"/>
    <property type="project" value="UniProtKB-UniRule"/>
</dbReference>
<dbReference type="EC" id="5.6.2.4" evidence="9"/>
<dbReference type="CDD" id="cd17932">
    <property type="entry name" value="DEXQc_UvrD"/>
    <property type="match status" value="1"/>
</dbReference>
<evidence type="ECO:0000313" key="14">
    <source>
        <dbReference type="EMBL" id="ODM02839.1"/>
    </source>
</evidence>
<dbReference type="PROSITE" id="PS51217">
    <property type="entry name" value="UVRD_HELICASE_CTER"/>
    <property type="match status" value="1"/>
</dbReference>
<dbReference type="GO" id="GO:0043138">
    <property type="term" value="F:3'-5' DNA helicase activity"/>
    <property type="evidence" value="ECO:0007669"/>
    <property type="project" value="UniProtKB-EC"/>
</dbReference>
<feature type="domain" description="UvrD-like helicase ATP-binding" evidence="12">
    <location>
        <begin position="8"/>
        <end position="275"/>
    </location>
</feature>
<keyword evidence="2 11" id="KW-0547">Nucleotide-binding</keyword>
<keyword evidence="3 11" id="KW-0378">Hydrolase</keyword>
<feature type="binding site" evidence="11">
    <location>
        <begin position="29"/>
        <end position="36"/>
    </location>
    <ligand>
        <name>ATP</name>
        <dbReference type="ChEBI" id="CHEBI:30616"/>
    </ligand>
</feature>
<dbReference type="GeneID" id="93304602"/>
<dbReference type="Gene3D" id="1.10.486.10">
    <property type="entry name" value="PCRA, domain 4"/>
    <property type="match status" value="1"/>
</dbReference>
<evidence type="ECO:0000259" key="13">
    <source>
        <dbReference type="PROSITE" id="PS51217"/>
    </source>
</evidence>
<dbReference type="Pfam" id="PF13361">
    <property type="entry name" value="UvrD_C"/>
    <property type="match status" value="2"/>
</dbReference>
<comment type="similarity">
    <text evidence="1">Belongs to the helicase family. UvrD subfamily.</text>
</comment>
<comment type="catalytic activity">
    <reaction evidence="8">
        <text>Couples ATP hydrolysis with the unwinding of duplex DNA by translocating in the 3'-5' direction.</text>
        <dbReference type="EC" id="5.6.2.4"/>
    </reaction>
</comment>
<comment type="caution">
    <text evidence="14">The sequence shown here is derived from an EMBL/GenBank/DDBJ whole genome shotgun (WGS) entry which is preliminary data.</text>
</comment>
<evidence type="ECO:0000256" key="9">
    <source>
        <dbReference type="ARBA" id="ARBA00034808"/>
    </source>
</evidence>
<sequence>MGEFVMPGYLNEYQRKAVLDKSSACLVNANVGSGKTTVLTVKIRYLHESADISYRDMVVFTFTNKAANEIKERLAASEEASNLPDMRYFGTFHSVALQLLREVLPVGQLGYTADFQVMDPEEELDLALELIRERKLQIKYKNRLKKRLEQETAGTPGRNSSRIQDDMPLLQEALKEEKKKRDRMSFSDLLFNTEQLLEGTEWKPQWVIIDEVQDCDALQLRLIQRLVDKGASLFAVGDPNQVIYSWRGSACNVFYTLRSAYDAVELSLPVNYRSSETILQAAGAFAQNGGGFTGSRQGGSKIVVKNHYDPFQEACYLADRIRGLVQDGIPFRQIAVFYRLQNQSGVLEEVFAQNGIPFQVSVKKTIRDIPVLYWMLQVLRFSLNPKDRGAGIYVLSHKEYGERRAGKPLSEKAASSILKEEKTEGCPLYERMTGFLEACPEIDSPEALYSYFDLDSYIHPTSRTWQEDRDSLLMLFQTAFETLPFRENALLHGNALRQGSDLLHGESPQPEGEGQTALEAAWRAFLNTSVLYGISVKKEDEEVDGVRLMTLHASKGLEFSHVFIIGVNYGLIPLRTRDFEEEDEERRLFFVGMTRAKDYLELSFYTNPESRVMPGESRFLRMIPQALVENDAAGGAENDLQTLKKMILEERAAGESAKKPEPKEEAPQERYITHRKYGKGKVVAEDEAVLTAEFPGYGEKEFLKAFCGMEYTEGSGD</sequence>
<dbReference type="GO" id="GO:0000725">
    <property type="term" value="P:recombinational repair"/>
    <property type="evidence" value="ECO:0007669"/>
    <property type="project" value="TreeGrafter"/>
</dbReference>
<dbReference type="InterPro" id="IPR014017">
    <property type="entry name" value="DNA_helicase_UvrD-like_C"/>
</dbReference>
<dbReference type="InterPro" id="IPR013986">
    <property type="entry name" value="DExx_box_DNA_helicase_dom_sf"/>
</dbReference>
<evidence type="ECO:0000256" key="8">
    <source>
        <dbReference type="ARBA" id="ARBA00034617"/>
    </source>
</evidence>
<comment type="catalytic activity">
    <reaction evidence="10">
        <text>ATP + H2O = ADP + phosphate + H(+)</text>
        <dbReference type="Rhea" id="RHEA:13065"/>
        <dbReference type="ChEBI" id="CHEBI:15377"/>
        <dbReference type="ChEBI" id="CHEBI:15378"/>
        <dbReference type="ChEBI" id="CHEBI:30616"/>
        <dbReference type="ChEBI" id="CHEBI:43474"/>
        <dbReference type="ChEBI" id="CHEBI:456216"/>
        <dbReference type="EC" id="5.6.2.4"/>
    </reaction>
</comment>
<protein>
    <recommendedName>
        <fullName evidence="9">DNA 3'-5' helicase</fullName>
        <ecNumber evidence="9">5.6.2.4</ecNumber>
    </recommendedName>
</protein>
<evidence type="ECO:0000313" key="15">
    <source>
        <dbReference type="Proteomes" id="UP000095003"/>
    </source>
</evidence>
<name>A0A1E3A2J2_9FIRM</name>